<dbReference type="HOGENOM" id="CLU_023205_2_3_0"/>
<dbReference type="PANTHER" id="PTHR43364:SF4">
    <property type="entry name" value="NAD(P)-LINKED OXIDOREDUCTASE SUPERFAMILY PROTEIN"/>
    <property type="match status" value="1"/>
</dbReference>
<dbReference type="AlphaFoldDB" id="A0A0S6W9Q9"/>
<dbReference type="InterPro" id="IPR036812">
    <property type="entry name" value="NAD(P)_OxRdtase_dom_sf"/>
</dbReference>
<protein>
    <submittedName>
        <fullName evidence="3">Aldo/keto reductase</fullName>
    </submittedName>
</protein>
<gene>
    <name evidence="3" type="ORF">U27_02012</name>
</gene>
<accession>A0A0S6W9Q9</accession>
<dbReference type="SUPFAM" id="SSF51430">
    <property type="entry name" value="NAD(P)-linked oxidoreductase"/>
    <property type="match status" value="1"/>
</dbReference>
<dbReference type="EMBL" id="DF820463">
    <property type="protein sequence ID" value="GAK55180.1"/>
    <property type="molecule type" value="Genomic_DNA"/>
</dbReference>
<dbReference type="STRING" id="1499967.U27_02012"/>
<sequence length="331" mass="37204">MKTRKIGTTDIEASVVALGTWAVGGGTWWGDSDDKQSVKAIHAAIDAGVNLIDTAPVYGWGRSEEVVGKAIHDRREKVVLATKCGLWWHDDTGKTFFELEGHAVKRTLGPKTIRQELEISLKRLQTDFIDLYQTHWPSLDPEHEPIADTMECLLRLKKEGKIRAIGASNVDIALIKAYQAVGVLDAIQPRYSMLDRAIEQELIPYCLEHHLSTLVYSPLEQGLLTGKITKEQTFKEGEFRNQLVWFKPENREKVIDMLEGWQDLTEKYRCTLAQLVIAWTVEQPGITFALCGARKPEHSIQNAKAGDLSLEPNDIQRMRHDVEALGQPIGA</sequence>
<dbReference type="eggNOG" id="COG0667">
    <property type="taxonomic scope" value="Bacteria"/>
</dbReference>
<dbReference type="Proteomes" id="UP000030661">
    <property type="component" value="Unassembled WGS sequence"/>
</dbReference>
<dbReference type="InterPro" id="IPR023210">
    <property type="entry name" value="NADP_OxRdtase_dom"/>
</dbReference>
<dbReference type="GO" id="GO:0005829">
    <property type="term" value="C:cytosol"/>
    <property type="evidence" value="ECO:0007669"/>
    <property type="project" value="TreeGrafter"/>
</dbReference>
<evidence type="ECO:0000313" key="3">
    <source>
        <dbReference type="EMBL" id="GAK55180.1"/>
    </source>
</evidence>
<keyword evidence="4" id="KW-1185">Reference proteome</keyword>
<name>A0A0S6W9Q9_VECG1</name>
<evidence type="ECO:0000259" key="2">
    <source>
        <dbReference type="Pfam" id="PF00248"/>
    </source>
</evidence>
<proteinExistence type="predicted"/>
<reference evidence="3" key="1">
    <citation type="journal article" date="2015" name="PeerJ">
        <title>First genomic representation of candidate bacterial phylum KSB3 points to enhanced environmental sensing as a trigger of wastewater bulking.</title>
        <authorList>
            <person name="Sekiguchi Y."/>
            <person name="Ohashi A."/>
            <person name="Parks D.H."/>
            <person name="Yamauchi T."/>
            <person name="Tyson G.W."/>
            <person name="Hugenholtz P."/>
        </authorList>
    </citation>
    <scope>NUCLEOTIDE SEQUENCE [LARGE SCALE GENOMIC DNA]</scope>
</reference>
<evidence type="ECO:0000256" key="1">
    <source>
        <dbReference type="ARBA" id="ARBA00023002"/>
    </source>
</evidence>
<evidence type="ECO:0000313" key="4">
    <source>
        <dbReference type="Proteomes" id="UP000030661"/>
    </source>
</evidence>
<feature type="domain" description="NADP-dependent oxidoreductase" evidence="2">
    <location>
        <begin position="16"/>
        <end position="319"/>
    </location>
</feature>
<dbReference type="InterPro" id="IPR050523">
    <property type="entry name" value="AKR_Detox_Biosynth"/>
</dbReference>
<dbReference type="Gene3D" id="3.20.20.100">
    <property type="entry name" value="NADP-dependent oxidoreductase domain"/>
    <property type="match status" value="1"/>
</dbReference>
<keyword evidence="1" id="KW-0560">Oxidoreductase</keyword>
<dbReference type="GO" id="GO:0016491">
    <property type="term" value="F:oxidoreductase activity"/>
    <property type="evidence" value="ECO:0007669"/>
    <property type="project" value="UniProtKB-KW"/>
</dbReference>
<dbReference type="Pfam" id="PF00248">
    <property type="entry name" value="Aldo_ket_red"/>
    <property type="match status" value="1"/>
</dbReference>
<dbReference type="PANTHER" id="PTHR43364">
    <property type="entry name" value="NADH-SPECIFIC METHYLGLYOXAL REDUCTASE-RELATED"/>
    <property type="match status" value="1"/>
</dbReference>
<dbReference type="CDD" id="cd19149">
    <property type="entry name" value="AKR_AKR11B2"/>
    <property type="match status" value="1"/>
</dbReference>
<organism evidence="3">
    <name type="scientific">Vecturithrix granuli</name>
    <dbReference type="NCBI Taxonomy" id="1499967"/>
    <lineage>
        <taxon>Bacteria</taxon>
        <taxon>Candidatus Moduliflexota</taxon>
        <taxon>Candidatus Vecturitrichia</taxon>
        <taxon>Candidatus Vecturitrichales</taxon>
        <taxon>Candidatus Vecturitrichaceae</taxon>
        <taxon>Candidatus Vecturithrix</taxon>
    </lineage>
</organism>